<feature type="repeat" description="ANK" evidence="1">
    <location>
        <begin position="49"/>
        <end position="81"/>
    </location>
</feature>
<evidence type="ECO:0000313" key="3">
    <source>
        <dbReference type="Proteomes" id="UP000829720"/>
    </source>
</evidence>
<dbReference type="OrthoDB" id="366390at2759"/>
<dbReference type="InterPro" id="IPR002110">
    <property type="entry name" value="Ankyrin_rpt"/>
</dbReference>
<dbReference type="EMBL" id="JAERUA010000004">
    <property type="protein sequence ID" value="KAI1900289.1"/>
    <property type="molecule type" value="Genomic_DNA"/>
</dbReference>
<proteinExistence type="predicted"/>
<dbReference type="PANTHER" id="PTHR24176:SF14">
    <property type="entry name" value="ANKYRIN REPEAT DOMAIN-CONTAINING PROTEIN 31"/>
    <property type="match status" value="1"/>
</dbReference>
<evidence type="ECO:0000313" key="2">
    <source>
        <dbReference type="EMBL" id="KAI1900289.1"/>
    </source>
</evidence>
<name>A0A8T3DS82_9TELE</name>
<dbReference type="PROSITE" id="PS50088">
    <property type="entry name" value="ANK_REPEAT"/>
    <property type="match status" value="2"/>
</dbReference>
<evidence type="ECO:0000256" key="1">
    <source>
        <dbReference type="PROSITE-ProRule" id="PRU00023"/>
    </source>
</evidence>
<keyword evidence="1" id="KW-0040">ANK repeat</keyword>
<organism evidence="2 3">
    <name type="scientific">Albula goreensis</name>
    <dbReference type="NCBI Taxonomy" id="1534307"/>
    <lineage>
        <taxon>Eukaryota</taxon>
        <taxon>Metazoa</taxon>
        <taxon>Chordata</taxon>
        <taxon>Craniata</taxon>
        <taxon>Vertebrata</taxon>
        <taxon>Euteleostomi</taxon>
        <taxon>Actinopterygii</taxon>
        <taxon>Neopterygii</taxon>
        <taxon>Teleostei</taxon>
        <taxon>Albuliformes</taxon>
        <taxon>Albulidae</taxon>
        <taxon>Albula</taxon>
    </lineage>
</organism>
<dbReference type="AlphaFoldDB" id="A0A8T3DS82"/>
<keyword evidence="3" id="KW-1185">Reference proteome</keyword>
<dbReference type="InterPro" id="IPR042334">
    <property type="entry name" value="ANKRD31"/>
</dbReference>
<dbReference type="Gene3D" id="1.25.40.20">
    <property type="entry name" value="Ankyrin repeat-containing domain"/>
    <property type="match status" value="1"/>
</dbReference>
<feature type="repeat" description="ANK" evidence="1">
    <location>
        <begin position="16"/>
        <end position="48"/>
    </location>
</feature>
<dbReference type="PROSITE" id="PS50297">
    <property type="entry name" value="ANK_REP_REGION"/>
    <property type="match status" value="2"/>
</dbReference>
<gene>
    <name evidence="2" type="ORF">AGOR_G00048450</name>
</gene>
<dbReference type="Pfam" id="PF12796">
    <property type="entry name" value="Ank_2"/>
    <property type="match status" value="1"/>
</dbReference>
<dbReference type="Proteomes" id="UP000829720">
    <property type="component" value="Unassembled WGS sequence"/>
</dbReference>
<reference evidence="2" key="1">
    <citation type="submission" date="2021-01" db="EMBL/GenBank/DDBJ databases">
        <authorList>
            <person name="Zahm M."/>
            <person name="Roques C."/>
            <person name="Cabau C."/>
            <person name="Klopp C."/>
            <person name="Donnadieu C."/>
            <person name="Jouanno E."/>
            <person name="Lampietro C."/>
            <person name="Louis A."/>
            <person name="Herpin A."/>
            <person name="Echchiki A."/>
            <person name="Berthelot C."/>
            <person name="Parey E."/>
            <person name="Roest-Crollius H."/>
            <person name="Braasch I."/>
            <person name="Postlethwait J."/>
            <person name="Bobe J."/>
            <person name="Montfort J."/>
            <person name="Bouchez O."/>
            <person name="Begum T."/>
            <person name="Mejri S."/>
            <person name="Adams A."/>
            <person name="Chen W.-J."/>
            <person name="Guiguen Y."/>
        </authorList>
    </citation>
    <scope>NUCLEOTIDE SEQUENCE</scope>
    <source>
        <tissue evidence="2">Blood</tissue>
    </source>
</reference>
<accession>A0A8T3DS82</accession>
<comment type="caution">
    <text evidence="2">The sequence shown here is derived from an EMBL/GenBank/DDBJ whole genome shotgun (WGS) entry which is preliminary data.</text>
</comment>
<dbReference type="PRINTS" id="PR01415">
    <property type="entry name" value="ANKYRIN"/>
</dbReference>
<protein>
    <submittedName>
        <fullName evidence="2">Uncharacterized protein</fullName>
    </submittedName>
</protein>
<sequence>MRVKASGACAASTSFQGWTALHEASAKGHSAVVEELLLAGADVCSRGLEGLTPLHDAVASNHYETVKLLLQYGSNPQDKNVYGESALDMGCHEDIKELLSTFHGPFVAPSEGSSAFNTECQARVRRKPAAPCICCEKDNSFRGIQPTKNSQGSSESESILKTLENVEKKQNEISTWELTGTEDTGEFTEALSQIQTVLNNVLFKHKTENHELSRKYRIASDTFKQGV</sequence>
<dbReference type="SMART" id="SM00248">
    <property type="entry name" value="ANK"/>
    <property type="match status" value="2"/>
</dbReference>
<dbReference type="SUPFAM" id="SSF48403">
    <property type="entry name" value="Ankyrin repeat"/>
    <property type="match status" value="1"/>
</dbReference>
<dbReference type="PANTHER" id="PTHR24176">
    <property type="entry name" value="ANKYRIN REPEAT DOMAIN-CONTAINING PROTEIN 31-RELATED"/>
    <property type="match status" value="1"/>
</dbReference>
<dbReference type="InterPro" id="IPR036770">
    <property type="entry name" value="Ankyrin_rpt-contain_sf"/>
</dbReference>